<sequence length="22" mass="2558">MLLTAFYGALCMQINLMLLERL</sequence>
<dbReference type="AlphaFoldDB" id="A0A0E9R276"/>
<name>A0A0E9R276_ANGAN</name>
<accession>A0A0E9R276</accession>
<dbReference type="EMBL" id="GBXM01085982">
    <property type="protein sequence ID" value="JAH22595.1"/>
    <property type="molecule type" value="Transcribed_RNA"/>
</dbReference>
<evidence type="ECO:0000313" key="1">
    <source>
        <dbReference type="EMBL" id="JAH22595.1"/>
    </source>
</evidence>
<proteinExistence type="predicted"/>
<reference evidence="1" key="2">
    <citation type="journal article" date="2015" name="Fish Shellfish Immunol.">
        <title>Early steps in the European eel (Anguilla anguilla)-Vibrio vulnificus interaction in the gills: Role of the RtxA13 toxin.</title>
        <authorList>
            <person name="Callol A."/>
            <person name="Pajuelo D."/>
            <person name="Ebbesson L."/>
            <person name="Teles M."/>
            <person name="MacKenzie S."/>
            <person name="Amaro C."/>
        </authorList>
    </citation>
    <scope>NUCLEOTIDE SEQUENCE</scope>
</reference>
<protein>
    <submittedName>
        <fullName evidence="1">Uncharacterized protein</fullName>
    </submittedName>
</protein>
<organism evidence="1">
    <name type="scientific">Anguilla anguilla</name>
    <name type="common">European freshwater eel</name>
    <name type="synonym">Muraena anguilla</name>
    <dbReference type="NCBI Taxonomy" id="7936"/>
    <lineage>
        <taxon>Eukaryota</taxon>
        <taxon>Metazoa</taxon>
        <taxon>Chordata</taxon>
        <taxon>Craniata</taxon>
        <taxon>Vertebrata</taxon>
        <taxon>Euteleostomi</taxon>
        <taxon>Actinopterygii</taxon>
        <taxon>Neopterygii</taxon>
        <taxon>Teleostei</taxon>
        <taxon>Anguilliformes</taxon>
        <taxon>Anguillidae</taxon>
        <taxon>Anguilla</taxon>
    </lineage>
</organism>
<reference evidence="1" key="1">
    <citation type="submission" date="2014-11" db="EMBL/GenBank/DDBJ databases">
        <authorList>
            <person name="Amaro Gonzalez C."/>
        </authorList>
    </citation>
    <scope>NUCLEOTIDE SEQUENCE</scope>
</reference>